<dbReference type="InterPro" id="IPR017871">
    <property type="entry name" value="ABC_transporter-like_CS"/>
</dbReference>
<dbReference type="Proteomes" id="UP000050430">
    <property type="component" value="Unassembled WGS sequence"/>
</dbReference>
<dbReference type="FunFam" id="3.40.50.300:FF:000032">
    <property type="entry name" value="Export ABC transporter ATP-binding protein"/>
    <property type="match status" value="1"/>
</dbReference>
<dbReference type="PROSITE" id="PS50893">
    <property type="entry name" value="ABC_TRANSPORTER_2"/>
    <property type="match status" value="1"/>
</dbReference>
<reference evidence="5 6" key="1">
    <citation type="submission" date="2015-07" db="EMBL/GenBank/DDBJ databases">
        <title>Genome sequence of Leptolinea tardivitalis DSM 16556.</title>
        <authorList>
            <person name="Hemp J."/>
            <person name="Ward L.M."/>
            <person name="Pace L.A."/>
            <person name="Fischer W.W."/>
        </authorList>
    </citation>
    <scope>NUCLEOTIDE SEQUENCE [LARGE SCALE GENOMIC DNA]</scope>
    <source>
        <strain evidence="5 6">YMTK-2</strain>
    </source>
</reference>
<keyword evidence="2" id="KW-0547">Nucleotide-binding</keyword>
<dbReference type="PANTHER" id="PTHR24220:SF86">
    <property type="entry name" value="ABC TRANSPORTER ABCH.1"/>
    <property type="match status" value="1"/>
</dbReference>
<dbReference type="GO" id="GO:0098796">
    <property type="term" value="C:membrane protein complex"/>
    <property type="evidence" value="ECO:0007669"/>
    <property type="project" value="UniProtKB-ARBA"/>
</dbReference>
<sequence length="271" mass="29770">MTWTVETRDLCRIYGNGDEVRALDNVNLKIAPGEFVAIMGPSGSGKSTLLNVLGALDKPTSGKVFINGDDLSEVKDLDSFRGKTVGFIFQLHNLLPTLTSVENVEIPMLHYSSAKERRERSMKLLELVGMSHRLDHLPGQLSGGQRQRVAIARALANRPSLVLADEPTGNLDSVNGHELIKLMRELNESQGTTFILVTHDHEVAAQTRRVIRMGDGKITGDEVINSPVEQDLKDMKYSLIGQAIADGDLQALEKAGLNPSEIKALQRILKR</sequence>
<comment type="caution">
    <text evidence="5">The sequence shown here is derived from an EMBL/GenBank/DDBJ whole genome shotgun (WGS) entry which is preliminary data.</text>
</comment>
<keyword evidence="3" id="KW-0067">ATP-binding</keyword>
<dbReference type="Pfam" id="PF00005">
    <property type="entry name" value="ABC_tran"/>
    <property type="match status" value="1"/>
</dbReference>
<dbReference type="InterPro" id="IPR003439">
    <property type="entry name" value="ABC_transporter-like_ATP-bd"/>
</dbReference>
<evidence type="ECO:0000313" key="6">
    <source>
        <dbReference type="Proteomes" id="UP000050430"/>
    </source>
</evidence>
<dbReference type="EMBL" id="LGCK01000007">
    <property type="protein sequence ID" value="KPL72848.1"/>
    <property type="molecule type" value="Genomic_DNA"/>
</dbReference>
<evidence type="ECO:0000256" key="1">
    <source>
        <dbReference type="ARBA" id="ARBA00022448"/>
    </source>
</evidence>
<dbReference type="GO" id="GO:0005524">
    <property type="term" value="F:ATP binding"/>
    <property type="evidence" value="ECO:0007669"/>
    <property type="project" value="UniProtKB-KW"/>
</dbReference>
<evidence type="ECO:0000313" key="5">
    <source>
        <dbReference type="EMBL" id="KPL72848.1"/>
    </source>
</evidence>
<gene>
    <name evidence="5" type="ORF">ADM99_07265</name>
</gene>
<dbReference type="PANTHER" id="PTHR24220">
    <property type="entry name" value="IMPORT ATP-BINDING PROTEIN"/>
    <property type="match status" value="1"/>
</dbReference>
<dbReference type="InterPro" id="IPR027417">
    <property type="entry name" value="P-loop_NTPase"/>
</dbReference>
<dbReference type="InterPro" id="IPR015854">
    <property type="entry name" value="ABC_transpr_LolD-like"/>
</dbReference>
<evidence type="ECO:0000256" key="3">
    <source>
        <dbReference type="ARBA" id="ARBA00022840"/>
    </source>
</evidence>
<dbReference type="GO" id="GO:0016887">
    <property type="term" value="F:ATP hydrolysis activity"/>
    <property type="evidence" value="ECO:0007669"/>
    <property type="project" value="InterPro"/>
</dbReference>
<dbReference type="CDD" id="cd03255">
    <property type="entry name" value="ABC_MJ0796_LolCDE_FtsE"/>
    <property type="match status" value="1"/>
</dbReference>
<keyword evidence="1" id="KW-0813">Transport</keyword>
<dbReference type="Gene3D" id="3.40.50.300">
    <property type="entry name" value="P-loop containing nucleotide triphosphate hydrolases"/>
    <property type="match status" value="1"/>
</dbReference>
<dbReference type="InterPro" id="IPR017911">
    <property type="entry name" value="MacB-like_ATP-bd"/>
</dbReference>
<proteinExistence type="predicted"/>
<organism evidence="5 6">
    <name type="scientific">Leptolinea tardivitalis</name>
    <dbReference type="NCBI Taxonomy" id="229920"/>
    <lineage>
        <taxon>Bacteria</taxon>
        <taxon>Bacillati</taxon>
        <taxon>Chloroflexota</taxon>
        <taxon>Anaerolineae</taxon>
        <taxon>Anaerolineales</taxon>
        <taxon>Anaerolineaceae</taxon>
        <taxon>Leptolinea</taxon>
    </lineage>
</organism>
<dbReference type="SUPFAM" id="SSF52540">
    <property type="entry name" value="P-loop containing nucleoside triphosphate hydrolases"/>
    <property type="match status" value="1"/>
</dbReference>
<dbReference type="STRING" id="229920.ADM99_07265"/>
<dbReference type="GO" id="GO:0005886">
    <property type="term" value="C:plasma membrane"/>
    <property type="evidence" value="ECO:0007669"/>
    <property type="project" value="TreeGrafter"/>
</dbReference>
<feature type="domain" description="ABC transporter" evidence="4">
    <location>
        <begin position="5"/>
        <end position="240"/>
    </location>
</feature>
<dbReference type="InterPro" id="IPR003593">
    <property type="entry name" value="AAA+_ATPase"/>
</dbReference>
<accession>A0A0P6X0W6</accession>
<protein>
    <recommendedName>
        <fullName evidence="4">ABC transporter domain-containing protein</fullName>
    </recommendedName>
</protein>
<dbReference type="PROSITE" id="PS00211">
    <property type="entry name" value="ABC_TRANSPORTER_1"/>
    <property type="match status" value="1"/>
</dbReference>
<name>A0A0P6X0W6_9CHLR</name>
<keyword evidence="6" id="KW-1185">Reference proteome</keyword>
<evidence type="ECO:0000259" key="4">
    <source>
        <dbReference type="PROSITE" id="PS50893"/>
    </source>
</evidence>
<evidence type="ECO:0000256" key="2">
    <source>
        <dbReference type="ARBA" id="ARBA00022741"/>
    </source>
</evidence>
<dbReference type="OrthoDB" id="9804270at2"/>
<dbReference type="AlphaFoldDB" id="A0A0P6X0W6"/>
<dbReference type="SMART" id="SM00382">
    <property type="entry name" value="AAA"/>
    <property type="match status" value="1"/>
</dbReference>
<dbReference type="GO" id="GO:0022857">
    <property type="term" value="F:transmembrane transporter activity"/>
    <property type="evidence" value="ECO:0007669"/>
    <property type="project" value="TreeGrafter"/>
</dbReference>